<accession>A0A835H5P6</accession>
<evidence type="ECO:0000313" key="4">
    <source>
        <dbReference type="Proteomes" id="UP000631114"/>
    </source>
</evidence>
<dbReference type="EMBL" id="JADFTS010000008">
    <property type="protein sequence ID" value="KAF9591088.1"/>
    <property type="molecule type" value="Genomic_DNA"/>
</dbReference>
<keyword evidence="4" id="KW-1185">Reference proteome</keyword>
<evidence type="ECO:0008006" key="5">
    <source>
        <dbReference type="Google" id="ProtNLM"/>
    </source>
</evidence>
<dbReference type="FunFam" id="1.25.40.10:FF:000353">
    <property type="entry name" value="Pentatricopeptide repeat-containing protein At4g39530"/>
    <property type="match status" value="1"/>
</dbReference>
<dbReference type="Pfam" id="PF20431">
    <property type="entry name" value="E_motif"/>
    <property type="match status" value="1"/>
</dbReference>
<feature type="repeat" description="PPR" evidence="2">
    <location>
        <begin position="212"/>
        <end position="246"/>
    </location>
</feature>
<proteinExistence type="predicted"/>
<organism evidence="3 4">
    <name type="scientific">Coptis chinensis</name>
    <dbReference type="NCBI Taxonomy" id="261450"/>
    <lineage>
        <taxon>Eukaryota</taxon>
        <taxon>Viridiplantae</taxon>
        <taxon>Streptophyta</taxon>
        <taxon>Embryophyta</taxon>
        <taxon>Tracheophyta</taxon>
        <taxon>Spermatophyta</taxon>
        <taxon>Magnoliopsida</taxon>
        <taxon>Ranunculales</taxon>
        <taxon>Ranunculaceae</taxon>
        <taxon>Coptidoideae</taxon>
        <taxon>Coptis</taxon>
    </lineage>
</organism>
<feature type="repeat" description="PPR" evidence="2">
    <location>
        <begin position="40"/>
        <end position="74"/>
    </location>
</feature>
<dbReference type="InterPro" id="IPR011990">
    <property type="entry name" value="TPR-like_helical_dom_sf"/>
</dbReference>
<reference evidence="3 4" key="1">
    <citation type="submission" date="2020-10" db="EMBL/GenBank/DDBJ databases">
        <title>The Coptis chinensis genome and diversification of protoberbering-type alkaloids.</title>
        <authorList>
            <person name="Wang B."/>
            <person name="Shu S."/>
            <person name="Song C."/>
            <person name="Liu Y."/>
        </authorList>
    </citation>
    <scope>NUCLEOTIDE SEQUENCE [LARGE SCALE GENOMIC DNA]</scope>
    <source>
        <strain evidence="3">HL-2020</strain>
        <tissue evidence="3">Leaf</tissue>
    </source>
</reference>
<gene>
    <name evidence="3" type="ORF">IFM89_001432</name>
</gene>
<dbReference type="InterPro" id="IPR046848">
    <property type="entry name" value="E_motif"/>
</dbReference>
<name>A0A835H5P6_9MAGN</name>
<comment type="caution">
    <text evidence="3">The sequence shown here is derived from an EMBL/GenBank/DDBJ whole genome shotgun (WGS) entry which is preliminary data.</text>
</comment>
<dbReference type="Proteomes" id="UP000631114">
    <property type="component" value="Unassembled WGS sequence"/>
</dbReference>
<evidence type="ECO:0000256" key="1">
    <source>
        <dbReference type="ARBA" id="ARBA00022737"/>
    </source>
</evidence>
<feature type="repeat" description="PPR" evidence="2">
    <location>
        <begin position="142"/>
        <end position="176"/>
    </location>
</feature>
<keyword evidence="1" id="KW-0677">Repeat</keyword>
<sequence>MPPTQIKGASILATNLIKSYCLKEQFKDARRLFDEIPERDVVAWTSMISGYTSGGRNTQAWTMFCDMKKEDVQLNAFTVSSVLKACKGMGVVSCGSMVHGLAVKNGVDGNMYVQNALMDMYATCSAGMSEACMVFEMISVKNDVSWTTMIASYTHKGDGYAALKVFKRMVQEEAELNSYTYSITIRACASIGSYTYGQQIHAAVGKHGFGSDPPVGNSLVDMYCRCGKVSEAYRYFHEMPERDLITWNTMISGFERSGSDGSLQLFSQLSSEVLHPNCFTFTSVVASCANLAVLHCGRQIHAVIVRRGLDGNVALANAFIDMYAKCGSIADSRRIFDEMPSRDVISWTSIMNGYGSHGYADEAIRLFGEMVHCGVKPDQLVFMGLISACSHSGLVDDGLKYFHFMWNNYNIKPNQEIYGCVVDLLGRAGRVTEAYELTVTMPFEPDKLVWGALLGACKAHRNSYIGRLAANKILDLRPNGAETYVMLSNIYASDGRWGEFAEMRKLMRGTCSKKVAGRSWIEVRNQVYNFVVGEKLGPNIELVYEELETLIQHMKEVGYVPDLECCIEDFEAVA</sequence>
<evidence type="ECO:0000256" key="2">
    <source>
        <dbReference type="PROSITE-ProRule" id="PRU00708"/>
    </source>
</evidence>
<dbReference type="GO" id="GO:0003729">
    <property type="term" value="F:mRNA binding"/>
    <property type="evidence" value="ECO:0007669"/>
    <property type="project" value="UniProtKB-ARBA"/>
</dbReference>
<dbReference type="FunFam" id="1.25.40.10:FF:000073">
    <property type="entry name" value="Pentatricopeptide repeat-containing protein chloroplastic"/>
    <property type="match status" value="1"/>
</dbReference>
<dbReference type="PANTHER" id="PTHR47926:SF448">
    <property type="entry name" value="PENTACOTRIPEPTIDE-REPEAT REGION OF PRORP DOMAIN-CONTAINING PROTEIN"/>
    <property type="match status" value="1"/>
</dbReference>
<evidence type="ECO:0000313" key="3">
    <source>
        <dbReference type="EMBL" id="KAF9591088.1"/>
    </source>
</evidence>
<dbReference type="NCBIfam" id="TIGR00756">
    <property type="entry name" value="PPR"/>
    <property type="match status" value="4"/>
</dbReference>
<protein>
    <recommendedName>
        <fullName evidence="5">Pentatricopeptide repeat-containing protein</fullName>
    </recommendedName>
</protein>
<dbReference type="AlphaFoldDB" id="A0A835H5P6"/>
<dbReference type="Pfam" id="PF13041">
    <property type="entry name" value="PPR_2"/>
    <property type="match status" value="3"/>
</dbReference>
<feature type="repeat" description="PPR" evidence="2">
    <location>
        <begin position="343"/>
        <end position="377"/>
    </location>
</feature>
<dbReference type="OrthoDB" id="609013at2759"/>
<dbReference type="InterPro" id="IPR002885">
    <property type="entry name" value="PPR_rpt"/>
</dbReference>
<dbReference type="GO" id="GO:0009451">
    <property type="term" value="P:RNA modification"/>
    <property type="evidence" value="ECO:0007669"/>
    <property type="project" value="InterPro"/>
</dbReference>
<dbReference type="Gene3D" id="1.25.40.10">
    <property type="entry name" value="Tetratricopeptide repeat domain"/>
    <property type="match status" value="5"/>
</dbReference>
<dbReference type="PROSITE" id="PS51375">
    <property type="entry name" value="PPR"/>
    <property type="match status" value="4"/>
</dbReference>
<dbReference type="PANTHER" id="PTHR47926">
    <property type="entry name" value="PENTATRICOPEPTIDE REPEAT-CONTAINING PROTEIN"/>
    <property type="match status" value="1"/>
</dbReference>
<dbReference type="InterPro" id="IPR046960">
    <property type="entry name" value="PPR_At4g14850-like_plant"/>
</dbReference>
<dbReference type="FunFam" id="1.25.40.10:FF:000090">
    <property type="entry name" value="Pentatricopeptide repeat-containing protein, chloroplastic"/>
    <property type="match status" value="1"/>
</dbReference>
<dbReference type="Pfam" id="PF01535">
    <property type="entry name" value="PPR"/>
    <property type="match status" value="2"/>
</dbReference>